<organism evidence="1 2">
    <name type="scientific">Massilia suwonensis</name>
    <dbReference type="NCBI Taxonomy" id="648895"/>
    <lineage>
        <taxon>Bacteria</taxon>
        <taxon>Pseudomonadati</taxon>
        <taxon>Pseudomonadota</taxon>
        <taxon>Betaproteobacteria</taxon>
        <taxon>Burkholderiales</taxon>
        <taxon>Oxalobacteraceae</taxon>
        <taxon>Telluria group</taxon>
        <taxon>Massilia</taxon>
    </lineage>
</organism>
<accession>A0ABW0MFD6</accession>
<evidence type="ECO:0000313" key="1">
    <source>
        <dbReference type="EMBL" id="MFC5476780.1"/>
    </source>
</evidence>
<proteinExistence type="predicted"/>
<dbReference type="RefSeq" id="WP_379751079.1">
    <property type="nucleotide sequence ID" value="NZ_JBHSMR010000001.1"/>
</dbReference>
<reference evidence="2" key="1">
    <citation type="journal article" date="2019" name="Int. J. Syst. Evol. Microbiol.">
        <title>The Global Catalogue of Microorganisms (GCM) 10K type strain sequencing project: providing services to taxonomists for standard genome sequencing and annotation.</title>
        <authorList>
            <consortium name="The Broad Institute Genomics Platform"/>
            <consortium name="The Broad Institute Genome Sequencing Center for Infectious Disease"/>
            <person name="Wu L."/>
            <person name="Ma J."/>
        </authorList>
    </citation>
    <scope>NUCLEOTIDE SEQUENCE [LARGE SCALE GENOMIC DNA]</scope>
    <source>
        <strain evidence="2">CCUG 43111</strain>
    </source>
</reference>
<gene>
    <name evidence="1" type="ORF">ACFPQ5_01160</name>
</gene>
<sequence length="135" mass="14547">MFPSFCNTPQKKISQTCKQATGYIVMLAIVLIKNNCRANTQPGNGIISDASLSIRLNFKFRNVAKLCNYKVPTVRVLTLYPAAVNAGQAASLGAGPARQLICMPYARKKSAGEAGGYLGWRSVAAATLHESRQNL</sequence>
<keyword evidence="2" id="KW-1185">Reference proteome</keyword>
<comment type="caution">
    <text evidence="1">The sequence shown here is derived from an EMBL/GenBank/DDBJ whole genome shotgun (WGS) entry which is preliminary data.</text>
</comment>
<protein>
    <submittedName>
        <fullName evidence="1">Uncharacterized protein</fullName>
    </submittedName>
</protein>
<evidence type="ECO:0000313" key="2">
    <source>
        <dbReference type="Proteomes" id="UP001596101"/>
    </source>
</evidence>
<dbReference type="Proteomes" id="UP001596101">
    <property type="component" value="Unassembled WGS sequence"/>
</dbReference>
<dbReference type="EMBL" id="JBHSMR010000001">
    <property type="protein sequence ID" value="MFC5476780.1"/>
    <property type="molecule type" value="Genomic_DNA"/>
</dbReference>
<name>A0ABW0MFD6_9BURK</name>